<name>A0A7N2MC91_QUELO</name>
<dbReference type="GO" id="GO:0005802">
    <property type="term" value="C:trans-Golgi network"/>
    <property type="evidence" value="ECO:0007669"/>
    <property type="project" value="EnsemblPlants"/>
</dbReference>
<dbReference type="Pfam" id="PF12584">
    <property type="entry name" value="TRAPPC10"/>
    <property type="match status" value="1"/>
</dbReference>
<proteinExistence type="predicted"/>
<dbReference type="InParanoid" id="A0A7N2MC91"/>
<dbReference type="Proteomes" id="UP000594261">
    <property type="component" value="Chromosome 8"/>
</dbReference>
<dbReference type="PANTHER" id="PTHR13251:SF3">
    <property type="entry name" value="TRAFFICKING PROTEIN PARTICLE COMPLEX SUBUNIT 10"/>
    <property type="match status" value="1"/>
</dbReference>
<dbReference type="GO" id="GO:0000919">
    <property type="term" value="P:cell plate assembly"/>
    <property type="evidence" value="ECO:0007669"/>
    <property type="project" value="EnsemblPlants"/>
</dbReference>
<evidence type="ECO:0000259" key="6">
    <source>
        <dbReference type="Pfam" id="PF13966"/>
    </source>
</evidence>
<evidence type="ECO:0000256" key="3">
    <source>
        <dbReference type="ARBA" id="ARBA00023034"/>
    </source>
</evidence>
<evidence type="ECO:0000256" key="1">
    <source>
        <dbReference type="ARBA" id="ARBA00004555"/>
    </source>
</evidence>
<dbReference type="GO" id="GO:1990071">
    <property type="term" value="C:TRAPPII protein complex"/>
    <property type="evidence" value="ECO:0007669"/>
    <property type="project" value="InterPro"/>
</dbReference>
<comment type="subcellular location">
    <subcellularLocation>
        <location evidence="1">Golgi apparatus</location>
    </subcellularLocation>
</comment>
<protein>
    <recommendedName>
        <fullName evidence="10">Trafficking protein particle complex II-specific subunit 130 homolog</fullName>
    </recommendedName>
</protein>
<feature type="compositionally biased region" description="Polar residues" evidence="4">
    <location>
        <begin position="742"/>
        <end position="769"/>
    </location>
</feature>
<dbReference type="Gramene" id="QL08p019114:mrna">
    <property type="protein sequence ID" value="QL08p019114:mrna"/>
    <property type="gene ID" value="QL08p019114"/>
</dbReference>
<feature type="domain" description="Reverse transcriptase zinc-binding" evidence="6">
    <location>
        <begin position="502"/>
        <end position="586"/>
    </location>
</feature>
<dbReference type="Pfam" id="PF13966">
    <property type="entry name" value="zf-RVT"/>
    <property type="match status" value="1"/>
</dbReference>
<feature type="domain" description="TRAPPC10/Trs130 C-terminal" evidence="5">
    <location>
        <begin position="1401"/>
        <end position="1482"/>
    </location>
</feature>
<accession>A0A7N2MC91</accession>
<dbReference type="InterPro" id="IPR045126">
    <property type="entry name" value="TRAPPC10/Trs130"/>
</dbReference>
<keyword evidence="2" id="KW-0813">Transport</keyword>
<dbReference type="InterPro" id="IPR026960">
    <property type="entry name" value="RVT-Znf"/>
</dbReference>
<dbReference type="FunCoup" id="A0A7N2MC91">
    <property type="interactions" value="3280"/>
</dbReference>
<reference evidence="8" key="2">
    <citation type="submission" date="2021-01" db="UniProtKB">
        <authorList>
            <consortium name="EnsemblPlants"/>
        </authorList>
    </citation>
    <scope>IDENTIFICATION</scope>
</reference>
<reference evidence="8 9" key="1">
    <citation type="journal article" date="2016" name="G3 (Bethesda)">
        <title>First Draft Assembly and Annotation of the Genome of a California Endemic Oak Quercus lobata Nee (Fagaceae).</title>
        <authorList>
            <person name="Sork V.L."/>
            <person name="Fitz-Gibbon S.T."/>
            <person name="Puiu D."/>
            <person name="Crepeau M."/>
            <person name="Gugger P.F."/>
            <person name="Sherman R."/>
            <person name="Stevens K."/>
            <person name="Langley C.H."/>
            <person name="Pellegrini M."/>
            <person name="Salzberg S.L."/>
        </authorList>
    </citation>
    <scope>NUCLEOTIDE SEQUENCE [LARGE SCALE GENOMIC DNA]</scope>
    <source>
        <strain evidence="8 9">cv. SW786</strain>
    </source>
</reference>
<dbReference type="GO" id="GO:0006891">
    <property type="term" value="P:intra-Golgi vesicle-mediated transport"/>
    <property type="evidence" value="ECO:0007669"/>
    <property type="project" value="TreeGrafter"/>
</dbReference>
<dbReference type="InterPro" id="IPR056913">
    <property type="entry name" value="TRAPPC10/Trs130_N"/>
</dbReference>
<dbReference type="EnsemblPlants" id="QL08p019114:mrna">
    <property type="protein sequence ID" value="QL08p019114:mrna"/>
    <property type="gene ID" value="QL08p019114"/>
</dbReference>
<feature type="region of interest" description="Disordered" evidence="4">
    <location>
        <begin position="741"/>
        <end position="774"/>
    </location>
</feature>
<keyword evidence="9" id="KW-1185">Reference proteome</keyword>
<dbReference type="Pfam" id="PF23036">
    <property type="entry name" value="TRAPPC10_1st"/>
    <property type="match status" value="1"/>
</dbReference>
<dbReference type="EMBL" id="LRBV02000008">
    <property type="status" value="NOT_ANNOTATED_CDS"/>
    <property type="molecule type" value="Genomic_DNA"/>
</dbReference>
<evidence type="ECO:0000313" key="9">
    <source>
        <dbReference type="Proteomes" id="UP000594261"/>
    </source>
</evidence>
<dbReference type="GO" id="GO:0034498">
    <property type="term" value="P:early endosome to Golgi transport"/>
    <property type="evidence" value="ECO:0007669"/>
    <property type="project" value="TreeGrafter"/>
</dbReference>
<evidence type="ECO:0000259" key="5">
    <source>
        <dbReference type="Pfam" id="PF12584"/>
    </source>
</evidence>
<evidence type="ECO:0000313" key="8">
    <source>
        <dbReference type="EnsemblPlants" id="QL08p019114:mrna"/>
    </source>
</evidence>
<evidence type="ECO:0000256" key="4">
    <source>
        <dbReference type="SAM" id="MobiDB-lite"/>
    </source>
</evidence>
<evidence type="ECO:0000256" key="2">
    <source>
        <dbReference type="ARBA" id="ARBA00022448"/>
    </source>
</evidence>
<evidence type="ECO:0008006" key="10">
    <source>
        <dbReference type="Google" id="ProtNLM"/>
    </source>
</evidence>
<dbReference type="InterPro" id="IPR022233">
    <property type="entry name" value="TRAPPC10/Trs130_C"/>
</dbReference>
<sequence>MANFLAQFHTIKNSSDHLVIAVEDVSDLWPIVKSEFEGRLPFKRASLNNKTRNSVFVENLTAEFILTTDSRLRSRFPLEQSLFWFREPYATVVLVTCEDLDEFRTILKPRLKLIVQNDEREWFIVFVSKAPPNNDQATKLAKKVYAKLEVEFSSKKRERCCKLDIQSPEANFWEDLESKIMESIRNTLDRRVQFYEDEIRKLSEQRLMPVWNFCNFFILKESLAFMFEMAHLFEDALREYDELELCYLETVNMPGKLRDFGGVDRGDDQAALLNPGNKPLTQIVQDDSFREFEFRQYLFSCQSKLLFKLKRAFEVASRGYSFIISFSKALALRESILPFCMREVWVITACLALINATASQYNDGPPDIEKEFYRLKGDLYSLCRVKFMRLAYLVGFGAEIERSPVNSALLSMLPWPKPAVWPLVPPDASSEVLVKEKATHPTMENVSQSTSRVLHWEIQFCREVHNRELEAFRSFINSIYSTPVRGIEEDKRFWLPCKSKGFTVSTYYHLLVGHSEHIFPWKSIWKQKISSRVAFFVWTVALGKCLTIDNLRKRKVCILDWCYMCKRSSESVDHLFLHCPVASELWDMVFGLFGVCWIMPSSVVGLFACWQGHFGRLRNGVIWKVVPLCLMWCIWKERNSRCFEDSERAMPDLKLLFIQPYLNVAMDRDAFVESLLESREDGGEGVGMILQETPRVKHLGIQRKPLPLEPSLLLREANRRRASLSAGNMVEMFEGRPIFNDGSGSDASTKMSPSQKVRASSMSRTNSSPGGFESSIDRPMRLAEIYVAAEHALQHTISNTDLWKSLSSLEEYEKKYLELTKGAADNYHNSWWKRHGVVLDGEIAAVCFKHGNFDLAAKSYEKVCALYAGEGWQDLLAEVLPSLAECQKILNDQAGYLSSCVRLLSLDKGLFLTKEREAFQSEVLRLAHSEMKDPVPLDVSSLITFSGNPGPPLELCDGDPGTLSVTVWSGFPDDITLDSLSLTLMATYNGDEGVKALRCPSAIVLKPGRNIITLPLPPQKPGSYVLGVLTGQIGHLRFRSHSFSKGGPADSDDFMIYEKPTRPILKVFKPRALVDLTASISSALLINEPQWVGIIVRPINYSLKGAILHIDTGPGLKIEESHVIEMQSYVDVSQIAANMAKSDAAQKEGSLAVDKNFEQLRLHDGRIEFPNWANNVTSILWIPLCAISDGLARGSSSVSPLRQSIVDGMRTIALKLEFGVSHNQIFERHCHFPSFFQTLAVHFTDPFQVSTRIADKCNDGTLLLQVILQSEVKATLTINDAWLDLQDGFVHTTKGDGRPTSGFFPLVISPYSRAAILFSICLEMLNAEDEAKALRPESILNIKYGISGDRTTGAHPPVAVESPGPEGARQDLIFRSSLVLQRPVLDPCLAVGFLPLPSGGLRVGQLVSMEWRIERLKDFEENEVSKHNNEVLYEVGANSDNWMLAGRKRGHVSLSTKQGSRIVISILCMPLVAGYVRPPQLGLPEVDETNISCNPAGPHLVCVLPPALSSSFCIPA</sequence>
<dbReference type="OMA" id="FFKHENY"/>
<feature type="domain" description="TRAPPC10/Trs130 N-terminal" evidence="7">
    <location>
        <begin position="16"/>
        <end position="316"/>
    </location>
</feature>
<keyword evidence="3" id="KW-0333">Golgi apparatus</keyword>
<organism evidence="8 9">
    <name type="scientific">Quercus lobata</name>
    <name type="common">Valley oak</name>
    <dbReference type="NCBI Taxonomy" id="97700"/>
    <lineage>
        <taxon>Eukaryota</taxon>
        <taxon>Viridiplantae</taxon>
        <taxon>Streptophyta</taxon>
        <taxon>Embryophyta</taxon>
        <taxon>Tracheophyta</taxon>
        <taxon>Spermatophyta</taxon>
        <taxon>Magnoliopsida</taxon>
        <taxon>eudicotyledons</taxon>
        <taxon>Gunneridae</taxon>
        <taxon>Pentapetalae</taxon>
        <taxon>rosids</taxon>
        <taxon>fabids</taxon>
        <taxon>Fagales</taxon>
        <taxon>Fagaceae</taxon>
        <taxon>Quercus</taxon>
    </lineage>
</organism>
<evidence type="ECO:0000259" key="7">
    <source>
        <dbReference type="Pfam" id="PF23036"/>
    </source>
</evidence>
<dbReference type="PANTHER" id="PTHR13251">
    <property type="entry name" value="EPILEPSY HOLOPROSENCEPHALY CANDIDATE 1/TMEM1"/>
    <property type="match status" value="1"/>
</dbReference>
<dbReference type="GO" id="GO:0005829">
    <property type="term" value="C:cytosol"/>
    <property type="evidence" value="ECO:0007669"/>
    <property type="project" value="GOC"/>
</dbReference>